<dbReference type="Proteomes" id="UP000008634">
    <property type="component" value="Chromosome"/>
</dbReference>
<organism evidence="2 3">
    <name type="scientific">Cellulophaga algicola (strain DSM 14237 / IC166 / ACAM 630)</name>
    <dbReference type="NCBI Taxonomy" id="688270"/>
    <lineage>
        <taxon>Bacteria</taxon>
        <taxon>Pseudomonadati</taxon>
        <taxon>Bacteroidota</taxon>
        <taxon>Flavobacteriia</taxon>
        <taxon>Flavobacteriales</taxon>
        <taxon>Flavobacteriaceae</taxon>
        <taxon>Cellulophaga</taxon>
    </lineage>
</organism>
<feature type="chain" id="PRO_5003215566" evidence="1">
    <location>
        <begin position="17"/>
        <end position="190"/>
    </location>
</feature>
<dbReference type="EMBL" id="CP002453">
    <property type="protein sequence ID" value="ADV48740.1"/>
    <property type="molecule type" value="Genomic_DNA"/>
</dbReference>
<keyword evidence="1" id="KW-0732">Signal</keyword>
<dbReference type="STRING" id="688270.Celal_1427"/>
<name>E6X9J0_CELAD</name>
<feature type="signal peptide" evidence="1">
    <location>
        <begin position="1"/>
        <end position="16"/>
    </location>
</feature>
<accession>E6X9J0</accession>
<proteinExistence type="predicted"/>
<sequence>MKTLFLVSISSLFAFAQPQNNIPDASVLRTKLPQSIVINDSIGVDQIKDIKQIPYIENCSDTIFWSLVQQKGNVLELIEKLTDETILKEVYVPNFGGEYTVADVALVILKEKIEGIPVLNLIGQEFISSCGYCSYWSFVREHKENRVQLQKNLKKWYLEHKNTLVWIASESALTGDCNSPAGGHYKISKE</sequence>
<gene>
    <name evidence="2" type="ordered locus">Celal_1427</name>
</gene>
<reference evidence="2 3" key="1">
    <citation type="journal article" date="2010" name="Stand. Genomic Sci.">
        <title>Complete genome sequence of Cellulophaga algicola type strain (IC166).</title>
        <authorList>
            <person name="Abt B."/>
            <person name="Lu M."/>
            <person name="Misra M."/>
            <person name="Han C."/>
            <person name="Nolan M."/>
            <person name="Lucas S."/>
            <person name="Hammon N."/>
            <person name="Deshpande S."/>
            <person name="Cheng J.F."/>
            <person name="Tapia R."/>
            <person name="Goodwin L."/>
            <person name="Pitluck S."/>
            <person name="Liolios K."/>
            <person name="Pagani I."/>
            <person name="Ivanova N."/>
            <person name="Mavromatis K."/>
            <person name="Ovchinikova G."/>
            <person name="Pati A."/>
            <person name="Chen A."/>
            <person name="Palaniappan K."/>
            <person name="Land M."/>
            <person name="Hauser L."/>
            <person name="Chang Y.J."/>
            <person name="Jeffries C.D."/>
            <person name="Detter J.C."/>
            <person name="Brambilla E."/>
            <person name="Rohde M."/>
            <person name="Tindall B.J."/>
            <person name="Goker M."/>
            <person name="Woyke T."/>
            <person name="Bristow J."/>
            <person name="Eisen J.A."/>
            <person name="Markowitz V."/>
            <person name="Hugenholtz P."/>
            <person name="Kyrpides N.C."/>
            <person name="Klenk H.P."/>
            <person name="Lapidus A."/>
        </authorList>
    </citation>
    <scope>NUCLEOTIDE SEQUENCE [LARGE SCALE GENOMIC DNA]</scope>
    <source>
        <strain evidence="3">DSM 14237 / IC166 / ACAM 630</strain>
    </source>
</reference>
<protein>
    <submittedName>
        <fullName evidence="2">Uncharacterized protein</fullName>
    </submittedName>
</protein>
<evidence type="ECO:0000313" key="2">
    <source>
        <dbReference type="EMBL" id="ADV48740.1"/>
    </source>
</evidence>
<dbReference type="KEGG" id="cao:Celal_1427"/>
<evidence type="ECO:0000313" key="3">
    <source>
        <dbReference type="Proteomes" id="UP000008634"/>
    </source>
</evidence>
<dbReference type="OrthoDB" id="1449867at2"/>
<evidence type="ECO:0000256" key="1">
    <source>
        <dbReference type="SAM" id="SignalP"/>
    </source>
</evidence>
<keyword evidence="3" id="KW-1185">Reference proteome</keyword>
<dbReference type="RefSeq" id="WP_013550222.1">
    <property type="nucleotide sequence ID" value="NC_014934.1"/>
</dbReference>
<dbReference type="HOGENOM" id="CLU_1425662_0_0_10"/>
<dbReference type="AlphaFoldDB" id="E6X9J0"/>